<feature type="transmembrane region" description="Helical" evidence="6">
    <location>
        <begin position="290"/>
        <end position="313"/>
    </location>
</feature>
<dbReference type="InterPro" id="IPR004477">
    <property type="entry name" value="ComEC_N"/>
</dbReference>
<feature type="transmembrane region" description="Helical" evidence="6">
    <location>
        <begin position="388"/>
        <end position="411"/>
    </location>
</feature>
<feature type="domain" description="ComEC/Rec2-related protein" evidence="7">
    <location>
        <begin position="235"/>
        <end position="502"/>
    </location>
</feature>
<keyword evidence="3 6" id="KW-0812">Transmembrane</keyword>
<name>A0A3B0QVQ5_9ZZZZ</name>
<evidence type="ECO:0000256" key="3">
    <source>
        <dbReference type="ARBA" id="ARBA00022692"/>
    </source>
</evidence>
<proteinExistence type="predicted"/>
<dbReference type="Pfam" id="PF03772">
    <property type="entry name" value="Competence"/>
    <property type="match status" value="1"/>
</dbReference>
<feature type="transmembrane region" description="Helical" evidence="6">
    <location>
        <begin position="417"/>
        <end position="444"/>
    </location>
</feature>
<evidence type="ECO:0000313" key="9">
    <source>
        <dbReference type="EMBL" id="VAV85570.1"/>
    </source>
</evidence>
<comment type="subcellular location">
    <subcellularLocation>
        <location evidence="1">Cell membrane</location>
        <topology evidence="1">Multi-pass membrane protein</topology>
    </subcellularLocation>
</comment>
<dbReference type="NCBIfam" id="TIGR00360">
    <property type="entry name" value="ComEC_N-term"/>
    <property type="match status" value="1"/>
</dbReference>
<dbReference type="PANTHER" id="PTHR30619">
    <property type="entry name" value="DNA INTERNALIZATION/COMPETENCE PROTEIN COMEC/REC2"/>
    <property type="match status" value="1"/>
</dbReference>
<dbReference type="InterPro" id="IPR052159">
    <property type="entry name" value="Competence_DNA_uptake"/>
</dbReference>
<feature type="transmembrane region" description="Helical" evidence="6">
    <location>
        <begin position="334"/>
        <end position="354"/>
    </location>
</feature>
<protein>
    <submittedName>
        <fullName evidence="9">DNA internalization-related competence protein ComEC/Rec2</fullName>
    </submittedName>
</protein>
<feature type="transmembrane region" description="Helical" evidence="6">
    <location>
        <begin position="509"/>
        <end position="526"/>
    </location>
</feature>
<feature type="transmembrane region" description="Helical" evidence="6">
    <location>
        <begin position="360"/>
        <end position="379"/>
    </location>
</feature>
<evidence type="ECO:0000256" key="4">
    <source>
        <dbReference type="ARBA" id="ARBA00022989"/>
    </source>
</evidence>
<dbReference type="PANTHER" id="PTHR30619:SF1">
    <property type="entry name" value="RECOMBINATION PROTEIN 2"/>
    <property type="match status" value="1"/>
</dbReference>
<reference evidence="9" key="1">
    <citation type="submission" date="2018-06" db="EMBL/GenBank/DDBJ databases">
        <authorList>
            <person name="Zhirakovskaya E."/>
        </authorList>
    </citation>
    <scope>NUCLEOTIDE SEQUENCE</scope>
</reference>
<evidence type="ECO:0000259" key="8">
    <source>
        <dbReference type="Pfam" id="PF13567"/>
    </source>
</evidence>
<accession>A0A3B0QVQ5</accession>
<dbReference type="GO" id="GO:0005886">
    <property type="term" value="C:plasma membrane"/>
    <property type="evidence" value="ECO:0007669"/>
    <property type="project" value="UniProtKB-SubCell"/>
</dbReference>
<feature type="transmembrane region" description="Helical" evidence="6">
    <location>
        <begin position="255"/>
        <end position="278"/>
    </location>
</feature>
<sequence>MKLLNFTIIKLTFCLVIGILIGYFTSIGLTAFVFISIALSVILGIGLFLSNLQYKQSIWFGIIAYLATITLGGLTIKVHEQSSWKNHYTKHTTIGNENVPLISFRIREVLKSGNYYDKYVIDILKINNTKVSGKSLLNIEKDTLFNKLNVDDILIAKTQFKDLISPLNPHQFNYKSYLKKKHIYHQLFIENTELLKVESNDNTIFGLASQLREKINTKLKCYNFKNDELAIINALLLGQRQDVSKDIYDSYTKAGAIHILAVSGLHVGIILLLLHFVLKPIEYFKHGKVYKTIILVLILWSFAIIAGLSASVVRAVSMFTIVAIAMNLNRPTNVFNTLAISMFFLLLFKPTFIFDVGFQLSYLAVFAIVIIQPMLYSLWHPKIKFFKFLWGIFTVTLAAQFGIIPISLFYFHQFPGLFFVSNLVIIPFLGTILGFGIIVIGLALLNILPEFLASTYGSIIGLMNTFVGWISNQESFLFKNISFNIEHVLISYLLLILIINFIKQKTYRSVIYLLIAILFSQGYFIYDSYKSNSKIFVIFHKSRYSIIGFKNKNQLNLHHNLNDSILKYDKVITNYKVGEHITKIKQDSIQSVYQLKTNKILVIDSIGVYNVKTFTPDIILLRNSPKINLKRLIDSLHPKLIISDGSNYKSYQERWAKTCDVQKIPFHQTSKKGAYTYRF</sequence>
<feature type="transmembrane region" description="Helical" evidence="6">
    <location>
        <begin position="6"/>
        <end position="24"/>
    </location>
</feature>
<evidence type="ECO:0000256" key="6">
    <source>
        <dbReference type="SAM" id="Phobius"/>
    </source>
</evidence>
<evidence type="ECO:0000259" key="7">
    <source>
        <dbReference type="Pfam" id="PF03772"/>
    </source>
</evidence>
<dbReference type="EMBL" id="UOEB01000235">
    <property type="protein sequence ID" value="VAV85570.1"/>
    <property type="molecule type" value="Genomic_DNA"/>
</dbReference>
<dbReference type="InterPro" id="IPR025405">
    <property type="entry name" value="DUF4131"/>
</dbReference>
<keyword evidence="4 6" id="KW-1133">Transmembrane helix</keyword>
<keyword evidence="5 6" id="KW-0472">Membrane</keyword>
<feature type="transmembrane region" description="Helical" evidence="6">
    <location>
        <begin position="483"/>
        <end position="502"/>
    </location>
</feature>
<organism evidence="9">
    <name type="scientific">hydrothermal vent metagenome</name>
    <dbReference type="NCBI Taxonomy" id="652676"/>
    <lineage>
        <taxon>unclassified sequences</taxon>
        <taxon>metagenomes</taxon>
        <taxon>ecological metagenomes</taxon>
    </lineage>
</organism>
<evidence type="ECO:0000256" key="5">
    <source>
        <dbReference type="ARBA" id="ARBA00023136"/>
    </source>
</evidence>
<feature type="transmembrane region" description="Helical" evidence="6">
    <location>
        <begin position="451"/>
        <end position="471"/>
    </location>
</feature>
<feature type="transmembrane region" description="Helical" evidence="6">
    <location>
        <begin position="58"/>
        <end position="76"/>
    </location>
</feature>
<evidence type="ECO:0000256" key="1">
    <source>
        <dbReference type="ARBA" id="ARBA00004651"/>
    </source>
</evidence>
<evidence type="ECO:0000256" key="2">
    <source>
        <dbReference type="ARBA" id="ARBA00022475"/>
    </source>
</evidence>
<gene>
    <name evidence="9" type="ORF">MNBD_BACTEROID02-1441</name>
</gene>
<keyword evidence="2" id="KW-1003">Cell membrane</keyword>
<dbReference type="Pfam" id="PF13567">
    <property type="entry name" value="DUF4131"/>
    <property type="match status" value="1"/>
</dbReference>
<feature type="domain" description="DUF4131" evidence="8">
    <location>
        <begin position="33"/>
        <end position="193"/>
    </location>
</feature>
<dbReference type="AlphaFoldDB" id="A0A3B0QVQ5"/>